<comment type="caution">
    <text evidence="1">The sequence shown here is derived from an EMBL/GenBank/DDBJ whole genome shotgun (WGS) entry which is preliminary data.</text>
</comment>
<gene>
    <name evidence="1" type="ORF">OC25_20405</name>
</gene>
<evidence type="ECO:0000313" key="1">
    <source>
        <dbReference type="EMBL" id="KIA91718.1"/>
    </source>
</evidence>
<dbReference type="EMBL" id="JSYN01000027">
    <property type="protein sequence ID" value="KIA91718.1"/>
    <property type="molecule type" value="Genomic_DNA"/>
</dbReference>
<dbReference type="RefSeq" id="WP_039479911.1">
    <property type="nucleotide sequence ID" value="NZ_JSYN01000027.1"/>
</dbReference>
<dbReference type="AlphaFoldDB" id="A0A0C1FIV3"/>
<name>A0A0C1FIV3_9SPHI</name>
<proteinExistence type="predicted"/>
<protein>
    <submittedName>
        <fullName evidence="1">Uncharacterized protein</fullName>
    </submittedName>
</protein>
<accession>A0A0C1FIV3</accession>
<dbReference type="OrthoDB" id="799706at2"/>
<dbReference type="SUPFAM" id="SSF47789">
    <property type="entry name" value="C-terminal domain of RNA polymerase alpha subunit"/>
    <property type="match status" value="1"/>
</dbReference>
<reference evidence="1 2" key="1">
    <citation type="submission" date="2014-10" db="EMBL/GenBank/DDBJ databases">
        <title>Pedobacter Kyungheensis.</title>
        <authorList>
            <person name="Anderson B.M."/>
            <person name="Newman J.D."/>
        </authorList>
    </citation>
    <scope>NUCLEOTIDE SEQUENCE [LARGE SCALE GENOMIC DNA]</scope>
    <source>
        <strain evidence="1 2">KACC 16221</strain>
    </source>
</reference>
<evidence type="ECO:0000313" key="2">
    <source>
        <dbReference type="Proteomes" id="UP000031246"/>
    </source>
</evidence>
<sequence length="92" mass="10604">MEKENILQIPIEKLGFSANFCRACDTMNVSTLNDITSVSPKQLIDKKGFSYGWLGELSAYLDKKGLLHLLQRFRNIYQRHSSITKNKVEGRR</sequence>
<dbReference type="Gene3D" id="1.10.150.20">
    <property type="entry name" value="5' to 3' exonuclease, C-terminal subdomain"/>
    <property type="match status" value="1"/>
</dbReference>
<keyword evidence="2" id="KW-1185">Reference proteome</keyword>
<organism evidence="1 2">
    <name type="scientific">Pedobacter kyungheensis</name>
    <dbReference type="NCBI Taxonomy" id="1069985"/>
    <lineage>
        <taxon>Bacteria</taxon>
        <taxon>Pseudomonadati</taxon>
        <taxon>Bacteroidota</taxon>
        <taxon>Sphingobacteriia</taxon>
        <taxon>Sphingobacteriales</taxon>
        <taxon>Sphingobacteriaceae</taxon>
        <taxon>Pedobacter</taxon>
    </lineage>
</organism>
<dbReference type="Proteomes" id="UP000031246">
    <property type="component" value="Unassembled WGS sequence"/>
</dbReference>